<keyword evidence="1" id="KW-0732">Signal</keyword>
<proteinExistence type="predicted"/>
<evidence type="ECO:0000313" key="3">
    <source>
        <dbReference type="Proteomes" id="UP000294489"/>
    </source>
</evidence>
<feature type="chain" id="PRO_5020573951" evidence="1">
    <location>
        <begin position="19"/>
        <end position="110"/>
    </location>
</feature>
<reference evidence="2 3" key="1">
    <citation type="submission" date="2019-03" db="EMBL/GenBank/DDBJ databases">
        <title>Freshwater and sediment microbial communities from various areas in North America, analyzing microbe dynamics in response to fracking.</title>
        <authorList>
            <person name="Lamendella R."/>
        </authorList>
    </citation>
    <scope>NUCLEOTIDE SEQUENCE [LARGE SCALE GENOMIC DNA]</scope>
    <source>
        <strain evidence="2 3">6_TX</strain>
    </source>
</reference>
<accession>A0A4R8FDT5</accession>
<protein>
    <submittedName>
        <fullName evidence="2">Uncharacterized protein</fullName>
    </submittedName>
</protein>
<evidence type="ECO:0000313" key="2">
    <source>
        <dbReference type="EMBL" id="TDX21635.1"/>
    </source>
</evidence>
<comment type="caution">
    <text evidence="2">The sequence shown here is derived from an EMBL/GenBank/DDBJ whole genome shotgun (WGS) entry which is preliminary data.</text>
</comment>
<gene>
    <name evidence="2" type="ORF">DFO67_1341</name>
</gene>
<dbReference type="EMBL" id="SOEC01000034">
    <property type="protein sequence ID" value="TDX21635.1"/>
    <property type="molecule type" value="Genomic_DNA"/>
</dbReference>
<feature type="non-terminal residue" evidence="2">
    <location>
        <position position="110"/>
    </location>
</feature>
<name>A0A4R8FDT5_9GAMM</name>
<organism evidence="2 3">
    <name type="scientific">Modicisalibacter xianhensis</name>
    <dbReference type="NCBI Taxonomy" id="442341"/>
    <lineage>
        <taxon>Bacteria</taxon>
        <taxon>Pseudomonadati</taxon>
        <taxon>Pseudomonadota</taxon>
        <taxon>Gammaproteobacteria</taxon>
        <taxon>Oceanospirillales</taxon>
        <taxon>Halomonadaceae</taxon>
        <taxon>Modicisalibacter</taxon>
    </lineage>
</organism>
<feature type="signal peptide" evidence="1">
    <location>
        <begin position="1"/>
        <end position="18"/>
    </location>
</feature>
<sequence length="110" mass="12059">MKKLIITLLACSPLFASAQEIQNYAENLTPFQAKVLGNLSAECERLLDAGRYQEALQPCDDFAGALMSVRPIAFRDHIAMGYVTQPYGFCGSPENNPELCSALRQASRTS</sequence>
<evidence type="ECO:0000256" key="1">
    <source>
        <dbReference type="SAM" id="SignalP"/>
    </source>
</evidence>
<dbReference type="RefSeq" id="WP_134021398.1">
    <property type="nucleotide sequence ID" value="NZ_SOEC01000034.1"/>
</dbReference>
<dbReference type="AlphaFoldDB" id="A0A4R8FDT5"/>
<dbReference type="Proteomes" id="UP000294489">
    <property type="component" value="Unassembled WGS sequence"/>
</dbReference>